<evidence type="ECO:0000313" key="12">
    <source>
        <dbReference type="Proteomes" id="UP000644507"/>
    </source>
</evidence>
<evidence type="ECO:0000256" key="2">
    <source>
        <dbReference type="ARBA" id="ARBA00012621"/>
    </source>
</evidence>
<reference evidence="11" key="1">
    <citation type="journal article" date="2014" name="Int. J. Syst. Evol. Microbiol.">
        <title>Complete genome sequence of Corynebacterium casei LMG S-19264T (=DSM 44701T), isolated from a smear-ripened cheese.</title>
        <authorList>
            <consortium name="US DOE Joint Genome Institute (JGI-PGF)"/>
            <person name="Walter F."/>
            <person name="Albersmeier A."/>
            <person name="Kalinowski J."/>
            <person name="Ruckert C."/>
        </authorList>
    </citation>
    <scope>NUCLEOTIDE SEQUENCE</scope>
    <source>
        <strain evidence="11">KCTC 12988</strain>
    </source>
</reference>
<keyword evidence="9" id="KW-1003">Cell membrane</keyword>
<feature type="domain" description="3-deoxy-D-manno-octulosonic-acid transferase N-terminal" evidence="10">
    <location>
        <begin position="5"/>
        <end position="166"/>
    </location>
</feature>
<dbReference type="Proteomes" id="UP000644507">
    <property type="component" value="Unassembled WGS sequence"/>
</dbReference>
<dbReference type="GO" id="GO:0005886">
    <property type="term" value="C:plasma membrane"/>
    <property type="evidence" value="ECO:0007669"/>
    <property type="project" value="UniProtKB-SubCell"/>
</dbReference>
<dbReference type="Gene3D" id="3.40.50.2000">
    <property type="entry name" value="Glycogen Phosphorylase B"/>
    <property type="match status" value="1"/>
</dbReference>
<feature type="site" description="Transition state stabilizer" evidence="8">
    <location>
        <position position="164"/>
    </location>
</feature>
<comment type="subcellular location">
    <subcellularLocation>
        <location evidence="9">Cell membrane</location>
    </subcellularLocation>
</comment>
<keyword evidence="9" id="KW-0472">Membrane</keyword>
<sequence>MEGTHPIYVHAASVGEANIARKLIARWSSLHPEERFLLGIGTSTGFDLAKQSPPANTEVIYAPLDLSPVVKSFFASFQPKLVVLIEHEVWPNMVHYACEQGIPIGLANARLSVRSGKRLERLRPFAGRMYDRLSWVGAQSPEDCPRLEAIGIRPESLEVSGSVKFDPAFDTPSACSLKPTELLDSLGEGPILMALSTHPGEEILFANAASQVQGARLVIIPRHMERRNEIQDELKGAGFETVLRSTIDLVDSSSFRGMIMVVDTTGEMPAFTKEAQVVFVGKTILAKGGQNPCEAISAKVPVVAGPWFGNFEPLATQLRSNEGLWTVEDEQTMAKALQELSDDQEKAQKQAANALSTLEAHRGATDRTVEALAKLVEPE</sequence>
<dbReference type="PANTHER" id="PTHR42755">
    <property type="entry name" value="3-DEOXY-MANNO-OCTULOSONATE CYTIDYLYLTRANSFERASE"/>
    <property type="match status" value="1"/>
</dbReference>
<dbReference type="EC" id="2.4.99.12" evidence="2 9"/>
<name>A0A918WRG1_9BACT</name>
<dbReference type="SUPFAM" id="SSF53756">
    <property type="entry name" value="UDP-Glycosyltransferase/glycogen phosphorylase"/>
    <property type="match status" value="1"/>
</dbReference>
<evidence type="ECO:0000256" key="9">
    <source>
        <dbReference type="RuleBase" id="RU365103"/>
    </source>
</evidence>
<proteinExistence type="inferred from homology"/>
<dbReference type="Pfam" id="PF04413">
    <property type="entry name" value="Glycos_transf_N"/>
    <property type="match status" value="1"/>
</dbReference>
<evidence type="ECO:0000256" key="5">
    <source>
        <dbReference type="ARBA" id="ARBA00031445"/>
    </source>
</evidence>
<evidence type="ECO:0000256" key="1">
    <source>
        <dbReference type="ARBA" id="ARBA00004713"/>
    </source>
</evidence>
<reference evidence="11" key="2">
    <citation type="submission" date="2020-09" db="EMBL/GenBank/DDBJ databases">
        <authorList>
            <person name="Sun Q."/>
            <person name="Kim S."/>
        </authorList>
    </citation>
    <scope>NUCLEOTIDE SEQUENCE</scope>
    <source>
        <strain evidence="11">KCTC 12988</strain>
    </source>
</reference>
<dbReference type="InterPro" id="IPR038107">
    <property type="entry name" value="Glycos_transf_N_sf"/>
</dbReference>
<evidence type="ECO:0000256" key="8">
    <source>
        <dbReference type="PIRSR" id="PIRSR639901-2"/>
    </source>
</evidence>
<dbReference type="Gene3D" id="3.40.50.11720">
    <property type="entry name" value="3-Deoxy-D-manno-octulosonic-acid transferase, N-terminal domain"/>
    <property type="match status" value="1"/>
</dbReference>
<comment type="catalytic activity">
    <reaction evidence="6 9">
        <text>lipid IVA (E. coli) + CMP-3-deoxy-beta-D-manno-octulosonate = alpha-Kdo-(2-&gt;6)-lipid IVA (E. coli) + CMP + H(+)</text>
        <dbReference type="Rhea" id="RHEA:28066"/>
        <dbReference type="ChEBI" id="CHEBI:15378"/>
        <dbReference type="ChEBI" id="CHEBI:58603"/>
        <dbReference type="ChEBI" id="CHEBI:60364"/>
        <dbReference type="ChEBI" id="CHEBI:60377"/>
        <dbReference type="ChEBI" id="CHEBI:85987"/>
        <dbReference type="EC" id="2.4.99.12"/>
    </reaction>
</comment>
<dbReference type="GO" id="GO:0009245">
    <property type="term" value="P:lipid A biosynthetic process"/>
    <property type="evidence" value="ECO:0007669"/>
    <property type="project" value="TreeGrafter"/>
</dbReference>
<evidence type="ECO:0000256" key="7">
    <source>
        <dbReference type="PIRSR" id="PIRSR639901-1"/>
    </source>
</evidence>
<evidence type="ECO:0000256" key="4">
    <source>
        <dbReference type="ARBA" id="ARBA00022679"/>
    </source>
</evidence>
<evidence type="ECO:0000259" key="10">
    <source>
        <dbReference type="Pfam" id="PF04413"/>
    </source>
</evidence>
<protein>
    <recommendedName>
        <fullName evidence="3 9">3-deoxy-D-manno-octulosonic acid transferase</fullName>
        <shortName evidence="9">Kdo transferase</shortName>
        <ecNumber evidence="2 9">2.4.99.12</ecNumber>
    </recommendedName>
    <alternativeName>
        <fullName evidence="5 9">Lipid IV(A) 3-deoxy-D-manno-octulosonic acid transferase</fullName>
    </alternativeName>
</protein>
<comment type="similarity">
    <text evidence="9">Belongs to the glycosyltransferase group 1 family.</text>
</comment>
<dbReference type="PANTHER" id="PTHR42755:SF1">
    <property type="entry name" value="3-DEOXY-D-MANNO-OCTULOSONIC ACID TRANSFERASE, MITOCHONDRIAL-RELATED"/>
    <property type="match status" value="1"/>
</dbReference>
<comment type="caution">
    <text evidence="11">The sequence shown here is derived from an EMBL/GenBank/DDBJ whole genome shotgun (WGS) entry which is preliminary data.</text>
</comment>
<dbReference type="InterPro" id="IPR039901">
    <property type="entry name" value="Kdotransferase"/>
</dbReference>
<dbReference type="GO" id="GO:0043842">
    <property type="term" value="F:Kdo transferase activity"/>
    <property type="evidence" value="ECO:0007669"/>
    <property type="project" value="UniProtKB-EC"/>
</dbReference>
<keyword evidence="9" id="KW-0448">Lipopolysaccharide biosynthesis</keyword>
<organism evidence="11 12">
    <name type="scientific">Roseibacillus persicicus</name>
    <dbReference type="NCBI Taxonomy" id="454148"/>
    <lineage>
        <taxon>Bacteria</taxon>
        <taxon>Pseudomonadati</taxon>
        <taxon>Verrucomicrobiota</taxon>
        <taxon>Verrucomicrobiia</taxon>
        <taxon>Verrucomicrobiales</taxon>
        <taxon>Verrucomicrobiaceae</taxon>
        <taxon>Roseibacillus</taxon>
    </lineage>
</organism>
<evidence type="ECO:0000256" key="6">
    <source>
        <dbReference type="ARBA" id="ARBA00049183"/>
    </source>
</evidence>
<accession>A0A918WRG1</accession>
<dbReference type="InterPro" id="IPR007507">
    <property type="entry name" value="Glycos_transf_N"/>
</dbReference>
<keyword evidence="12" id="KW-1185">Reference proteome</keyword>
<comment type="function">
    <text evidence="9">Involved in lipopolysaccharide (LPS) biosynthesis. Catalyzes the transfer of 3-deoxy-D-manno-octulosonate (Kdo) residue(s) from CMP-Kdo to lipid IV(A), the tetraacyldisaccharide-1,4'-bisphosphate precursor of lipid A.</text>
</comment>
<evidence type="ECO:0000313" key="11">
    <source>
        <dbReference type="EMBL" id="GHC67717.1"/>
    </source>
</evidence>
<keyword evidence="4 9" id="KW-0808">Transferase</keyword>
<dbReference type="EMBL" id="BMXI01000026">
    <property type="protein sequence ID" value="GHC67717.1"/>
    <property type="molecule type" value="Genomic_DNA"/>
</dbReference>
<gene>
    <name evidence="11" type="ORF">GCM10007100_39770</name>
</gene>
<feature type="active site" description="Proton acceptor" evidence="7">
    <location>
        <position position="16"/>
    </location>
</feature>
<feature type="site" description="Transition state stabilizer" evidence="8">
    <location>
        <position position="86"/>
    </location>
</feature>
<evidence type="ECO:0000256" key="3">
    <source>
        <dbReference type="ARBA" id="ARBA00019077"/>
    </source>
</evidence>
<dbReference type="AlphaFoldDB" id="A0A918WRG1"/>
<dbReference type="GO" id="GO:0009244">
    <property type="term" value="P:lipopolysaccharide core region biosynthetic process"/>
    <property type="evidence" value="ECO:0007669"/>
    <property type="project" value="UniProtKB-UniRule"/>
</dbReference>
<comment type="pathway">
    <text evidence="1 9">Bacterial outer membrane biogenesis; LPS core biosynthesis.</text>
</comment>